<feature type="domain" description="PiggyBac transposable element-derived protein" evidence="1">
    <location>
        <begin position="28"/>
        <end position="173"/>
    </location>
</feature>
<evidence type="ECO:0000259" key="1">
    <source>
        <dbReference type="Pfam" id="PF13843"/>
    </source>
</evidence>
<reference evidence="2" key="1">
    <citation type="submission" date="2021-04" db="EMBL/GenBank/DDBJ databases">
        <authorList>
            <person name="Tunstrom K."/>
        </authorList>
    </citation>
    <scope>NUCLEOTIDE SEQUENCE</scope>
</reference>
<dbReference type="EMBL" id="CAJQZP010001129">
    <property type="protein sequence ID" value="CAG5019320.1"/>
    <property type="molecule type" value="Genomic_DNA"/>
</dbReference>
<keyword evidence="3" id="KW-1185">Reference proteome</keyword>
<comment type="caution">
    <text evidence="2">The sequence shown here is derived from an EMBL/GenBank/DDBJ whole genome shotgun (WGS) entry which is preliminary data.</text>
</comment>
<dbReference type="InterPro" id="IPR029526">
    <property type="entry name" value="PGBD"/>
</dbReference>
<dbReference type="AlphaFoldDB" id="A0A8S3XGT5"/>
<organism evidence="2 3">
    <name type="scientific">Parnassius apollo</name>
    <name type="common">Apollo butterfly</name>
    <name type="synonym">Papilio apollo</name>
    <dbReference type="NCBI Taxonomy" id="110799"/>
    <lineage>
        <taxon>Eukaryota</taxon>
        <taxon>Metazoa</taxon>
        <taxon>Ecdysozoa</taxon>
        <taxon>Arthropoda</taxon>
        <taxon>Hexapoda</taxon>
        <taxon>Insecta</taxon>
        <taxon>Pterygota</taxon>
        <taxon>Neoptera</taxon>
        <taxon>Endopterygota</taxon>
        <taxon>Lepidoptera</taxon>
        <taxon>Glossata</taxon>
        <taxon>Ditrysia</taxon>
        <taxon>Papilionoidea</taxon>
        <taxon>Papilionidae</taxon>
        <taxon>Parnassiinae</taxon>
        <taxon>Parnassini</taxon>
        <taxon>Parnassius</taxon>
        <taxon>Parnassius</taxon>
    </lineage>
</organism>
<proteinExistence type="predicted"/>
<sequence>MSLVHLPRVTKHWSSSLGTPLVKDTMPGYKIYVLSSVSGFAYKFEPETGAENVVGPNEPNLGAAANVVFRLAREISHNQNYRLYFDNYFTSLLLLEYFAKQGILSLGTIRRNRIPDCKLPAEKEISKKERGYSVEYVACVQGTDISTVAWKDNKIVTLASSFVGELPKSQVSRYDKPHKRYVDNDPLALNFESVCDHKKGKFKCQTLTINEIVYNRKLLYEKASKNEQDVYLVRFITPCPIVRERSRVTSMKPQRNKYFVTFFFFLRDSKRIVKVCKKFFLAALGLGKHRVNTIANKIYEGKTPHDNRGGDRKSAQSLEKKESVKKFLDALPAKESHYNRKKSRRAYLSYELNIRKLWGLYNTGVDDDLKVTETMFRRVFENDFNIGFSSPSCDVCSTCEVLKNKQKIEKDPQELQSLRVQIRVHKIRAKRFFEQTQQIL</sequence>
<dbReference type="PANTHER" id="PTHR47272">
    <property type="entry name" value="DDE_TNP_1_7 DOMAIN-CONTAINING PROTEIN"/>
    <property type="match status" value="1"/>
</dbReference>
<dbReference type="Proteomes" id="UP000691718">
    <property type="component" value="Unassembled WGS sequence"/>
</dbReference>
<evidence type="ECO:0000313" key="2">
    <source>
        <dbReference type="EMBL" id="CAG5019320.1"/>
    </source>
</evidence>
<accession>A0A8S3XGT5</accession>
<evidence type="ECO:0000313" key="3">
    <source>
        <dbReference type="Proteomes" id="UP000691718"/>
    </source>
</evidence>
<protein>
    <submittedName>
        <fullName evidence="2">(apollo) hypothetical protein</fullName>
    </submittedName>
</protein>
<dbReference type="Pfam" id="PF13843">
    <property type="entry name" value="DDE_Tnp_1_7"/>
    <property type="match status" value="1"/>
</dbReference>
<dbReference type="OrthoDB" id="7219652at2759"/>
<name>A0A8S3XGT5_PARAO</name>
<gene>
    <name evidence="2" type="ORF">PAPOLLO_LOCUS17040</name>
</gene>